<evidence type="ECO:0000256" key="5">
    <source>
        <dbReference type="ARBA" id="ARBA00022723"/>
    </source>
</evidence>
<feature type="active site" description="Proton donor" evidence="10">
    <location>
        <position position="53"/>
    </location>
</feature>
<feature type="binding site" evidence="10">
    <location>
        <begin position="24"/>
        <end position="30"/>
    </location>
    <ligand>
        <name>GTP</name>
        <dbReference type="ChEBI" id="CHEBI:37565"/>
    </ligand>
</feature>
<feature type="binding site" evidence="10">
    <location>
        <begin position="52"/>
        <end position="54"/>
    </location>
    <ligand>
        <name>GTP</name>
        <dbReference type="ChEBI" id="CHEBI:37565"/>
    </ligand>
</feature>
<dbReference type="AlphaFoldDB" id="A0AAD6NML3"/>
<comment type="similarity">
    <text evidence="10 12">Belongs to the adenylosuccinate synthetase family.</text>
</comment>
<dbReference type="InterPro" id="IPR042111">
    <property type="entry name" value="Adenylosuccinate_synth_dom3"/>
</dbReference>
<feature type="binding site" evidence="10">
    <location>
        <begin position="311"/>
        <end position="317"/>
    </location>
    <ligand>
        <name>substrate</name>
    </ligand>
</feature>
<feature type="binding site" evidence="10">
    <location>
        <position position="155"/>
    </location>
    <ligand>
        <name>IMP</name>
        <dbReference type="ChEBI" id="CHEBI:58053"/>
        <note>ligand shared between dimeric partners</note>
    </ligand>
</feature>
<dbReference type="Proteomes" id="UP001221413">
    <property type="component" value="Unassembled WGS sequence"/>
</dbReference>
<dbReference type="GO" id="GO:0005525">
    <property type="term" value="F:GTP binding"/>
    <property type="evidence" value="ECO:0007669"/>
    <property type="project" value="UniProtKB-UniRule"/>
</dbReference>
<evidence type="ECO:0000256" key="2">
    <source>
        <dbReference type="ARBA" id="ARBA00011738"/>
    </source>
</evidence>
<feature type="binding site" evidence="10">
    <location>
        <position position="52"/>
    </location>
    <ligand>
        <name>Mg(2+)</name>
        <dbReference type="ChEBI" id="CHEBI:18420"/>
    </ligand>
</feature>
<dbReference type="CDD" id="cd03108">
    <property type="entry name" value="AdSS"/>
    <property type="match status" value="1"/>
</dbReference>
<keyword evidence="4 10" id="KW-0436">Ligase</keyword>
<feature type="active site" evidence="11">
    <location>
        <position position="152"/>
    </location>
</feature>
<comment type="catalytic activity">
    <reaction evidence="10 12">
        <text>IMP + L-aspartate + GTP = N(6)-(1,2-dicarboxyethyl)-AMP + GDP + phosphate + 2 H(+)</text>
        <dbReference type="Rhea" id="RHEA:15753"/>
        <dbReference type="ChEBI" id="CHEBI:15378"/>
        <dbReference type="ChEBI" id="CHEBI:29991"/>
        <dbReference type="ChEBI" id="CHEBI:37565"/>
        <dbReference type="ChEBI" id="CHEBI:43474"/>
        <dbReference type="ChEBI" id="CHEBI:57567"/>
        <dbReference type="ChEBI" id="CHEBI:58053"/>
        <dbReference type="ChEBI" id="CHEBI:58189"/>
        <dbReference type="EC" id="6.3.4.4"/>
    </reaction>
</comment>
<keyword evidence="6 10" id="KW-0547">Nucleotide-binding</keyword>
<keyword evidence="7 10" id="KW-0658">Purine biosynthesis</keyword>
<feature type="binding site" evidence="10">
    <location>
        <begin position="25"/>
        <end position="28"/>
    </location>
    <ligand>
        <name>IMP</name>
        <dbReference type="ChEBI" id="CHEBI:58053"/>
    </ligand>
</feature>
<dbReference type="Pfam" id="PF00709">
    <property type="entry name" value="Adenylsucc_synt"/>
    <property type="match status" value="1"/>
</dbReference>
<keyword evidence="8 10" id="KW-0460">Magnesium</keyword>
<evidence type="ECO:0000256" key="11">
    <source>
        <dbReference type="PROSITE-ProRule" id="PRU10134"/>
    </source>
</evidence>
<dbReference type="SMART" id="SM00788">
    <property type="entry name" value="Adenylsucc_synt"/>
    <property type="match status" value="1"/>
</dbReference>
<evidence type="ECO:0000256" key="3">
    <source>
        <dbReference type="ARBA" id="ARBA00022490"/>
    </source>
</evidence>
<proteinExistence type="inferred from homology"/>
<dbReference type="InterPro" id="IPR001114">
    <property type="entry name" value="Adenylosuccinate_synthetase"/>
</dbReference>
<comment type="function">
    <text evidence="10">Plays an important role in the de novo pathway and in the salvage pathway of purine nucleotide biosynthesis. Catalyzes the first commited step in the biosynthesis of AMP from IMP.</text>
</comment>
<dbReference type="FunFam" id="1.10.300.10:FF:000001">
    <property type="entry name" value="Adenylosuccinate synthetase"/>
    <property type="match status" value="1"/>
</dbReference>
<comment type="function">
    <text evidence="1">Plays an important role in the de novo pathway and in the salvage pathway of purine nucleotide biosynthesis. Catalyzes the first committed step in the biosynthesis of AMP from IMP.</text>
</comment>
<dbReference type="PROSITE" id="PS01266">
    <property type="entry name" value="ADENYLOSUCCIN_SYN_1"/>
    <property type="match status" value="1"/>
</dbReference>
<evidence type="ECO:0000256" key="8">
    <source>
        <dbReference type="ARBA" id="ARBA00022842"/>
    </source>
</evidence>
<dbReference type="SUPFAM" id="SSF52540">
    <property type="entry name" value="P-loop containing nucleoside triphosphate hydrolases"/>
    <property type="match status" value="1"/>
</dbReference>
<feature type="binding site" evidence="10">
    <location>
        <position position="25"/>
    </location>
    <ligand>
        <name>Mg(2+)</name>
        <dbReference type="ChEBI" id="CHEBI:18420"/>
    </ligand>
</feature>
<feature type="binding site" evidence="10">
    <location>
        <begin position="50"/>
        <end position="53"/>
    </location>
    <ligand>
        <name>IMP</name>
        <dbReference type="ChEBI" id="CHEBI:58053"/>
    </ligand>
</feature>
<evidence type="ECO:0000256" key="6">
    <source>
        <dbReference type="ARBA" id="ARBA00022741"/>
    </source>
</evidence>
<feature type="active site" description="Proton acceptor" evidence="10">
    <location>
        <position position="25"/>
    </location>
</feature>
<feature type="binding site" evidence="10">
    <location>
        <position position="236"/>
    </location>
    <ligand>
        <name>IMP</name>
        <dbReference type="ChEBI" id="CHEBI:58053"/>
    </ligand>
</feature>
<feature type="binding site" evidence="10">
    <location>
        <position position="141"/>
    </location>
    <ligand>
        <name>IMP</name>
        <dbReference type="ChEBI" id="CHEBI:58053"/>
    </ligand>
</feature>
<comment type="subcellular location">
    <subcellularLocation>
        <location evidence="10">Cytoplasm</location>
    </subcellularLocation>
</comment>
<keyword evidence="9 10" id="KW-0342">GTP-binding</keyword>
<comment type="function">
    <text evidence="12">Plays an important role in the de novo pathway of purine nucleotide biosynthesis.</text>
</comment>
<dbReference type="EC" id="6.3.4.4" evidence="10 12"/>
<dbReference type="Gene3D" id="1.10.300.10">
    <property type="entry name" value="Adenylosuccinate Synthetase, subunit A, domain 2"/>
    <property type="match status" value="1"/>
</dbReference>
<dbReference type="PANTHER" id="PTHR11846">
    <property type="entry name" value="ADENYLOSUCCINATE SYNTHETASE"/>
    <property type="match status" value="1"/>
</dbReference>
<feature type="binding site" evidence="10">
    <location>
        <position position="317"/>
    </location>
    <ligand>
        <name>GTP</name>
        <dbReference type="ChEBI" id="CHEBI:37565"/>
    </ligand>
</feature>
<evidence type="ECO:0000256" key="12">
    <source>
        <dbReference type="RuleBase" id="RU000520"/>
    </source>
</evidence>
<dbReference type="GO" id="GO:0005737">
    <property type="term" value="C:cytoplasm"/>
    <property type="evidence" value="ECO:0007669"/>
    <property type="project" value="UniProtKB-SubCell"/>
</dbReference>
<comment type="pathway">
    <text evidence="10 12">Purine metabolism; AMP biosynthesis via de novo pathway; AMP from IMP: step 1/2.</text>
</comment>
<protein>
    <recommendedName>
        <fullName evidence="10 12">Adenylosuccinate synthetase</fullName>
        <shortName evidence="10">AMPSase</shortName>
        <shortName evidence="10">AdSS</shortName>
        <ecNumber evidence="10 12">6.3.4.4</ecNumber>
    </recommendedName>
    <alternativeName>
        <fullName evidence="10">IMP--aspartate ligase</fullName>
    </alternativeName>
</protein>
<dbReference type="FunFam" id="3.90.170.10:FF:000001">
    <property type="entry name" value="Adenylosuccinate synthetase"/>
    <property type="match status" value="1"/>
</dbReference>
<comment type="caution">
    <text evidence="13">The sequence shown here is derived from an EMBL/GenBank/DDBJ whole genome shotgun (WGS) entry which is preliminary data.</text>
</comment>
<dbReference type="GO" id="GO:0000287">
    <property type="term" value="F:magnesium ion binding"/>
    <property type="evidence" value="ECO:0007669"/>
    <property type="project" value="UniProtKB-UniRule"/>
</dbReference>
<keyword evidence="5 10" id="KW-0479">Metal-binding</keyword>
<feature type="binding site" evidence="10">
    <location>
        <position position="251"/>
    </location>
    <ligand>
        <name>IMP</name>
        <dbReference type="ChEBI" id="CHEBI:58053"/>
    </ligand>
</feature>
<sequence length="438" mass="47670">MTQSHGATTMSEAGITVVLGTQWGDEGKGKLVDILCGQTDVVARCQGGNNAGHTIIVDGVAYDFHLLPSGLVNPKCENLIGSGVVIHIPSFFAELAAAHDKGLDSTGRIFVSSRAHIVLDLHQIVDGLQEAALGKANVGTTRKGIGPTYSSKAARSGLRIEELDVRKWEAFERRFRGVVAGMKKMYGELLDGYDEEKELNSLKEYAPRIQPYVVNAVPWLDERQRANKRILVEGANALMLDLDYGTYPYVTSSNCGIGGVFTGLAISPFRIREIVGVVKAYTTRVGGGPFPTEQLNEIGEHLQTVGREVGVTTGRKRRCGWLDLVVLKHSMMVNHYTSLNLTKLDVLDALPEIKVAVGYRRTDDGAPVDAFPPDLSVLKEIEPVYETLPGWKSSIAGLTSWEELPAEAKGYVEFVERFVGARVSSVGVGPARENMLFK</sequence>
<dbReference type="GO" id="GO:0046040">
    <property type="term" value="P:IMP metabolic process"/>
    <property type="evidence" value="ECO:0007669"/>
    <property type="project" value="TreeGrafter"/>
</dbReference>
<gene>
    <name evidence="13" type="ORF">Dda_0362</name>
</gene>
<dbReference type="InterPro" id="IPR033128">
    <property type="entry name" value="Adenylosuccin_syn_Lys_AS"/>
</dbReference>
<evidence type="ECO:0000256" key="10">
    <source>
        <dbReference type="HAMAP-Rule" id="MF_03125"/>
    </source>
</evidence>
<feature type="binding site" evidence="10">
    <location>
        <begin position="427"/>
        <end position="429"/>
    </location>
    <ligand>
        <name>GTP</name>
        <dbReference type="ChEBI" id="CHEBI:37565"/>
    </ligand>
</feature>
<dbReference type="Gene3D" id="3.40.440.10">
    <property type="entry name" value="Adenylosuccinate Synthetase, subunit A, domain 1"/>
    <property type="match status" value="1"/>
</dbReference>
<accession>A0AAD6NML3</accession>
<dbReference type="GO" id="GO:0044208">
    <property type="term" value="P:'de novo' AMP biosynthetic process"/>
    <property type="evidence" value="ECO:0007669"/>
    <property type="project" value="UniProtKB-UniRule"/>
</dbReference>
<evidence type="ECO:0000256" key="9">
    <source>
        <dbReference type="ARBA" id="ARBA00023134"/>
    </source>
</evidence>
<evidence type="ECO:0000313" key="14">
    <source>
        <dbReference type="Proteomes" id="UP001221413"/>
    </source>
</evidence>
<keyword evidence="3 10" id="KW-0963">Cytoplasm</keyword>
<reference evidence="13" key="1">
    <citation type="submission" date="2023-01" db="EMBL/GenBank/DDBJ databases">
        <title>The chitinases involved in constricting ring structure development in the nematode-trapping fungus Drechslerella dactyloides.</title>
        <authorList>
            <person name="Wang R."/>
            <person name="Zhang L."/>
            <person name="Tang P."/>
            <person name="Li S."/>
            <person name="Liang L."/>
        </authorList>
    </citation>
    <scope>NUCLEOTIDE SEQUENCE</scope>
    <source>
        <strain evidence="13">YMF1.00031</strain>
    </source>
</reference>
<name>A0AAD6NML3_DREDA</name>
<dbReference type="PROSITE" id="PS00513">
    <property type="entry name" value="ADENYLOSUCCIN_SYN_2"/>
    <property type="match status" value="1"/>
</dbReference>
<dbReference type="PANTHER" id="PTHR11846:SF0">
    <property type="entry name" value="ADENYLOSUCCINATE SYNTHETASE"/>
    <property type="match status" value="1"/>
</dbReference>
<feature type="binding site" evidence="10">
    <location>
        <position position="315"/>
    </location>
    <ligand>
        <name>IMP</name>
        <dbReference type="ChEBI" id="CHEBI:58053"/>
    </ligand>
</feature>
<dbReference type="HAMAP" id="MF_00011">
    <property type="entry name" value="Adenylosucc_synth"/>
    <property type="match status" value="1"/>
</dbReference>
<organism evidence="13 14">
    <name type="scientific">Drechslerella dactyloides</name>
    <name type="common">Nematode-trapping fungus</name>
    <name type="synonym">Arthrobotrys dactyloides</name>
    <dbReference type="NCBI Taxonomy" id="74499"/>
    <lineage>
        <taxon>Eukaryota</taxon>
        <taxon>Fungi</taxon>
        <taxon>Dikarya</taxon>
        <taxon>Ascomycota</taxon>
        <taxon>Pezizomycotina</taxon>
        <taxon>Orbiliomycetes</taxon>
        <taxon>Orbiliales</taxon>
        <taxon>Orbiliaceae</taxon>
        <taxon>Drechslerella</taxon>
    </lineage>
</organism>
<dbReference type="InterPro" id="IPR027417">
    <property type="entry name" value="P-loop_NTPase"/>
</dbReference>
<comment type="subunit">
    <text evidence="2 10">Homodimer.</text>
</comment>
<evidence type="ECO:0000256" key="1">
    <source>
        <dbReference type="ARBA" id="ARBA00003779"/>
    </source>
</evidence>
<dbReference type="GO" id="GO:0004019">
    <property type="term" value="F:adenylosuccinate synthase activity"/>
    <property type="evidence" value="ECO:0007669"/>
    <property type="project" value="UniProtKB-UniRule"/>
</dbReference>
<evidence type="ECO:0000256" key="4">
    <source>
        <dbReference type="ARBA" id="ARBA00022598"/>
    </source>
</evidence>
<dbReference type="NCBIfam" id="TIGR00184">
    <property type="entry name" value="purA"/>
    <property type="match status" value="1"/>
</dbReference>
<dbReference type="EMBL" id="JAQGDS010000001">
    <property type="protein sequence ID" value="KAJ6264219.1"/>
    <property type="molecule type" value="Genomic_DNA"/>
</dbReference>
<dbReference type="InterPro" id="IPR042109">
    <property type="entry name" value="Adenylosuccinate_synth_dom1"/>
</dbReference>
<feature type="binding site" evidence="10">
    <location>
        <begin position="343"/>
        <end position="345"/>
    </location>
    <ligand>
        <name>GTP</name>
        <dbReference type="ChEBI" id="CHEBI:37565"/>
    </ligand>
</feature>
<dbReference type="Gene3D" id="3.90.170.10">
    <property type="entry name" value="Adenylosuccinate Synthetase, subunit A, domain 3"/>
    <property type="match status" value="1"/>
</dbReference>
<comment type="cofactor">
    <cofactor evidence="10">
        <name>Mg(2+)</name>
        <dbReference type="ChEBI" id="CHEBI:18420"/>
    </cofactor>
    <text evidence="10">Binds 1 Mg(2+) ion per subunit.</text>
</comment>
<evidence type="ECO:0000313" key="13">
    <source>
        <dbReference type="EMBL" id="KAJ6264219.1"/>
    </source>
</evidence>
<dbReference type="NCBIfam" id="NF002223">
    <property type="entry name" value="PRK01117.1"/>
    <property type="match status" value="1"/>
</dbReference>
<keyword evidence="14" id="KW-1185">Reference proteome</keyword>
<dbReference type="InterPro" id="IPR018220">
    <property type="entry name" value="Adenylosuccin_syn_GTP-bd"/>
</dbReference>
<dbReference type="InterPro" id="IPR042110">
    <property type="entry name" value="Adenylosuccinate_synth_dom2"/>
</dbReference>
<evidence type="ECO:0000256" key="7">
    <source>
        <dbReference type="ARBA" id="ARBA00022755"/>
    </source>
</evidence>